<dbReference type="Pfam" id="PF00289">
    <property type="entry name" value="Biotin_carb_N"/>
    <property type="match status" value="1"/>
</dbReference>
<dbReference type="PROSITE" id="PS00188">
    <property type="entry name" value="BIOTIN"/>
    <property type="match status" value="1"/>
</dbReference>
<dbReference type="FunFam" id="3.30.1490.20:FF:000003">
    <property type="entry name" value="acetyl-CoA carboxylase isoform X1"/>
    <property type="match status" value="1"/>
</dbReference>
<dbReference type="PROSITE" id="PS00866">
    <property type="entry name" value="CPSASE_1"/>
    <property type="match status" value="1"/>
</dbReference>
<dbReference type="GO" id="GO:0046872">
    <property type="term" value="F:metal ion binding"/>
    <property type="evidence" value="ECO:0007669"/>
    <property type="project" value="InterPro"/>
</dbReference>
<evidence type="ECO:0000313" key="13">
    <source>
        <dbReference type="EMBL" id="KAF7721227.1"/>
    </source>
</evidence>
<dbReference type="InterPro" id="IPR005481">
    <property type="entry name" value="BC-like_N"/>
</dbReference>
<protein>
    <recommendedName>
        <fullName evidence="15">Propionyl-CoA carboxylase alpha chain, mitochondrial</fullName>
    </recommendedName>
</protein>
<dbReference type="InterPro" id="IPR005479">
    <property type="entry name" value="CPAse_ATP-bd"/>
</dbReference>
<feature type="domain" description="Lipoyl-binding" evidence="10">
    <location>
        <begin position="561"/>
        <end position="634"/>
    </location>
</feature>
<reference evidence="13" key="1">
    <citation type="submission" date="2020-01" db="EMBL/GenBank/DDBJ databases">
        <title>Genome Sequencing of Three Apophysomyces-Like Fungal Strains Confirms a Novel Fungal Genus in the Mucoromycota with divergent Burkholderia-like Endosymbiotic Bacteria.</title>
        <authorList>
            <person name="Stajich J.E."/>
            <person name="Macias A.M."/>
            <person name="Carter-House D."/>
            <person name="Lovett B."/>
            <person name="Kasson L.R."/>
            <person name="Berry K."/>
            <person name="Grigoriev I."/>
            <person name="Chang Y."/>
            <person name="Spatafora J."/>
            <person name="Kasson M.T."/>
        </authorList>
    </citation>
    <scope>NUCLEOTIDE SEQUENCE</scope>
    <source>
        <strain evidence="13">NRRL A-21654</strain>
    </source>
</reference>
<dbReference type="PANTHER" id="PTHR18866:SF33">
    <property type="entry name" value="METHYLCROTONOYL-COA CARBOXYLASE SUBUNIT ALPHA, MITOCHONDRIAL-RELATED"/>
    <property type="match status" value="1"/>
</dbReference>
<dbReference type="Gene3D" id="3.30.470.20">
    <property type="entry name" value="ATP-grasp fold, B domain"/>
    <property type="match status" value="1"/>
</dbReference>
<evidence type="ECO:0000259" key="12">
    <source>
        <dbReference type="PROSITE" id="PS50979"/>
    </source>
</evidence>
<evidence type="ECO:0000259" key="10">
    <source>
        <dbReference type="PROSITE" id="PS50968"/>
    </source>
</evidence>
<dbReference type="PANTHER" id="PTHR18866">
    <property type="entry name" value="CARBOXYLASE:PYRUVATE/ACETYL-COA/PROPIONYL-COA CARBOXYLASE"/>
    <property type="match status" value="1"/>
</dbReference>
<dbReference type="Gene3D" id="2.40.50.100">
    <property type="match status" value="1"/>
</dbReference>
<keyword evidence="7" id="KW-0496">Mitochondrion</keyword>
<dbReference type="InterPro" id="IPR016185">
    <property type="entry name" value="PreATP-grasp_dom_sf"/>
</dbReference>
<accession>A0A8H7BPH1</accession>
<dbReference type="InterPro" id="IPR011053">
    <property type="entry name" value="Single_hybrid_motif"/>
</dbReference>
<evidence type="ECO:0000259" key="11">
    <source>
        <dbReference type="PROSITE" id="PS50975"/>
    </source>
</evidence>
<evidence type="ECO:0000256" key="6">
    <source>
        <dbReference type="ARBA" id="ARBA00022946"/>
    </source>
</evidence>
<keyword evidence="8" id="KW-0092">Biotin</keyword>
<evidence type="ECO:0000256" key="3">
    <source>
        <dbReference type="ARBA" id="ARBA00022598"/>
    </source>
</evidence>
<dbReference type="GO" id="GO:0004658">
    <property type="term" value="F:propionyl-CoA carboxylase activity"/>
    <property type="evidence" value="ECO:0007669"/>
    <property type="project" value="TreeGrafter"/>
</dbReference>
<name>A0A8H7BPH1_9FUNG</name>
<sequence length="636" mass="71247">MSTVSRTMDRPGLVQMPLFKKTFDKLLVANRGEIACRIIRTARKMGIKTVAVYSDLDYNALHVKLADEAFYIGPGPATESYLSIDQILRAARQSGADAIHPGYGFLSENPAFVRELEAAEIKFVGPTADSIAAMGDKIQSKLIAKASNVNCIPGYDGEVHSVADAIRIAHQITYPVMIKASAGGGGKGMRAELSICRNDRELEEGYKLAKLESQSAFGDDRLLIEKYIDNPRHIEIQVLGDNHGNVIYFPERDCSIQRRNQKVIEESPSVHLDERTRKEMGLQAVALAKHVGYNSAGTVEFLVDEERNFYFLEMNTRLQVEHPITESVTGVDLVEHMLYSAAGYPLALTQDDVRVCGWAIESRVYAEDPEKYLPSVGRLLTYREPMLDIGVRCDSGFIEGSDIHMEYDPLICKLVTYGQTRRKAVDTMIRSLDEYVIRGVTHNLPLLRGIVSHPRFIEGVNITTHFLTEEYPDGYKSKVMSTQLVHELASISAALWARMERAVGAAQNKWDIWVQMTEERSKARHEAKITLIKNGELFEFNVTVLNDDQYQLSQYMKRKPKDEQGKTMLSPMPGRVVSLAVAEGDQVSEGTEIAVVEAMKMQNVLRAPRVGRIKKIHIQPGHTVRNGQVLIDFEDS</sequence>
<evidence type="ECO:0000256" key="4">
    <source>
        <dbReference type="ARBA" id="ARBA00022741"/>
    </source>
</evidence>
<evidence type="ECO:0000256" key="8">
    <source>
        <dbReference type="ARBA" id="ARBA00023267"/>
    </source>
</evidence>
<dbReference type="FunFam" id="2.40.50.100:FF:000003">
    <property type="entry name" value="Acetyl-CoA carboxylase biotin carboxyl carrier protein"/>
    <property type="match status" value="1"/>
</dbReference>
<dbReference type="FunFam" id="3.30.470.20:FF:000028">
    <property type="entry name" value="Methylcrotonoyl-CoA carboxylase subunit alpha, mitochondrial"/>
    <property type="match status" value="1"/>
</dbReference>
<comment type="cofactor">
    <cofactor evidence="1">
        <name>biotin</name>
        <dbReference type="ChEBI" id="CHEBI:57586"/>
    </cofactor>
</comment>
<dbReference type="GO" id="GO:0005524">
    <property type="term" value="F:ATP binding"/>
    <property type="evidence" value="ECO:0007669"/>
    <property type="project" value="UniProtKB-UniRule"/>
</dbReference>
<dbReference type="InterPro" id="IPR001882">
    <property type="entry name" value="Biotin_BS"/>
</dbReference>
<dbReference type="Pfam" id="PF02786">
    <property type="entry name" value="CPSase_L_D2"/>
    <property type="match status" value="1"/>
</dbReference>
<dbReference type="Pfam" id="PF02785">
    <property type="entry name" value="Biotin_carb_C"/>
    <property type="match status" value="1"/>
</dbReference>
<dbReference type="InterPro" id="IPR005482">
    <property type="entry name" value="Biotin_COase_C"/>
</dbReference>
<keyword evidence="6" id="KW-0809">Transit peptide</keyword>
<keyword evidence="5 9" id="KW-0067">ATP-binding</keyword>
<dbReference type="PROSITE" id="PS50968">
    <property type="entry name" value="BIOTINYL_LIPOYL"/>
    <property type="match status" value="1"/>
</dbReference>
<dbReference type="InterPro" id="IPR011764">
    <property type="entry name" value="Biotin_carboxylation_dom"/>
</dbReference>
<evidence type="ECO:0000256" key="1">
    <source>
        <dbReference type="ARBA" id="ARBA00001953"/>
    </source>
</evidence>
<organism evidence="13 14">
    <name type="scientific">Apophysomyces ossiformis</name>
    <dbReference type="NCBI Taxonomy" id="679940"/>
    <lineage>
        <taxon>Eukaryota</taxon>
        <taxon>Fungi</taxon>
        <taxon>Fungi incertae sedis</taxon>
        <taxon>Mucoromycota</taxon>
        <taxon>Mucoromycotina</taxon>
        <taxon>Mucoromycetes</taxon>
        <taxon>Mucorales</taxon>
        <taxon>Mucorineae</taxon>
        <taxon>Mucoraceae</taxon>
        <taxon>Apophysomyces</taxon>
    </lineage>
</organism>
<dbReference type="InterPro" id="IPR050856">
    <property type="entry name" value="Biotin_carboxylase_complex"/>
</dbReference>
<feature type="domain" description="ATP-grasp" evidence="11">
    <location>
        <begin position="141"/>
        <end position="342"/>
    </location>
</feature>
<dbReference type="InterPro" id="IPR000089">
    <property type="entry name" value="Biotin_lipoyl"/>
</dbReference>
<dbReference type="SUPFAM" id="SSF51246">
    <property type="entry name" value="Rudiment single hybrid motif"/>
    <property type="match status" value="1"/>
</dbReference>
<evidence type="ECO:0008006" key="15">
    <source>
        <dbReference type="Google" id="ProtNLM"/>
    </source>
</evidence>
<dbReference type="SUPFAM" id="SSF52440">
    <property type="entry name" value="PreATP-grasp domain"/>
    <property type="match status" value="1"/>
</dbReference>
<dbReference type="PROSITE" id="PS50975">
    <property type="entry name" value="ATP_GRASP"/>
    <property type="match status" value="1"/>
</dbReference>
<keyword evidence="3" id="KW-0436">Ligase</keyword>
<proteinExistence type="predicted"/>
<dbReference type="InterPro" id="IPR011054">
    <property type="entry name" value="Rudment_hybrid_motif"/>
</dbReference>
<dbReference type="Proteomes" id="UP000605846">
    <property type="component" value="Unassembled WGS sequence"/>
</dbReference>
<dbReference type="GO" id="GO:0005759">
    <property type="term" value="C:mitochondrial matrix"/>
    <property type="evidence" value="ECO:0007669"/>
    <property type="project" value="UniProtKB-SubCell"/>
</dbReference>
<dbReference type="Pfam" id="PF00364">
    <property type="entry name" value="Biotin_lipoyl"/>
    <property type="match status" value="1"/>
</dbReference>
<dbReference type="SUPFAM" id="SSF56059">
    <property type="entry name" value="Glutathione synthetase ATP-binding domain-like"/>
    <property type="match status" value="1"/>
</dbReference>
<dbReference type="CDD" id="cd06850">
    <property type="entry name" value="biotinyl_domain"/>
    <property type="match status" value="1"/>
</dbReference>
<keyword evidence="4 9" id="KW-0547">Nucleotide-binding</keyword>
<feature type="domain" description="Biotin carboxylation" evidence="12">
    <location>
        <begin position="22"/>
        <end position="472"/>
    </location>
</feature>
<evidence type="ECO:0000313" key="14">
    <source>
        <dbReference type="Proteomes" id="UP000605846"/>
    </source>
</evidence>
<comment type="caution">
    <text evidence="13">The sequence shown here is derived from an EMBL/GenBank/DDBJ whole genome shotgun (WGS) entry which is preliminary data.</text>
</comment>
<dbReference type="AlphaFoldDB" id="A0A8H7BPH1"/>
<evidence type="ECO:0000256" key="2">
    <source>
        <dbReference type="ARBA" id="ARBA00004305"/>
    </source>
</evidence>
<dbReference type="SUPFAM" id="SSF51230">
    <property type="entry name" value="Single hybrid motif"/>
    <property type="match status" value="1"/>
</dbReference>
<evidence type="ECO:0000256" key="7">
    <source>
        <dbReference type="ARBA" id="ARBA00023128"/>
    </source>
</evidence>
<dbReference type="FunFam" id="3.40.50.20:FF:000010">
    <property type="entry name" value="Propionyl-CoA carboxylase subunit alpha"/>
    <property type="match status" value="1"/>
</dbReference>
<comment type="subcellular location">
    <subcellularLocation>
        <location evidence="2">Mitochondrion matrix</location>
    </subcellularLocation>
</comment>
<keyword evidence="14" id="KW-1185">Reference proteome</keyword>
<evidence type="ECO:0000256" key="9">
    <source>
        <dbReference type="PROSITE-ProRule" id="PRU00409"/>
    </source>
</evidence>
<dbReference type="SMART" id="SM00878">
    <property type="entry name" value="Biotin_carb_C"/>
    <property type="match status" value="1"/>
</dbReference>
<dbReference type="PROSITE" id="PS00867">
    <property type="entry name" value="CPSASE_2"/>
    <property type="match status" value="1"/>
</dbReference>
<dbReference type="PROSITE" id="PS50979">
    <property type="entry name" value="BC"/>
    <property type="match status" value="1"/>
</dbReference>
<dbReference type="EMBL" id="JABAYA010000290">
    <property type="protein sequence ID" value="KAF7721227.1"/>
    <property type="molecule type" value="Genomic_DNA"/>
</dbReference>
<gene>
    <name evidence="13" type="ORF">EC973_005089</name>
</gene>
<dbReference type="InterPro" id="IPR011761">
    <property type="entry name" value="ATP-grasp"/>
</dbReference>
<dbReference type="OrthoDB" id="196847at2759"/>
<evidence type="ECO:0000256" key="5">
    <source>
        <dbReference type="ARBA" id="ARBA00022840"/>
    </source>
</evidence>